<feature type="domain" description="Glycosyl transferase family 1" evidence="2">
    <location>
        <begin position="140"/>
        <end position="287"/>
    </location>
</feature>
<dbReference type="NCBIfam" id="TIGR04348">
    <property type="entry name" value="selenoneine biosynthesis selenosugar synthase SenB"/>
    <property type="match status" value="1"/>
</dbReference>
<comment type="caution">
    <text evidence="3">The sequence shown here is derived from an EMBL/GenBank/DDBJ whole genome shotgun (WGS) entry which is preliminary data.</text>
</comment>
<keyword evidence="1" id="KW-0808">Transferase</keyword>
<dbReference type="PANTHER" id="PTHR46401">
    <property type="entry name" value="GLYCOSYLTRANSFERASE WBBK-RELATED"/>
    <property type="match status" value="1"/>
</dbReference>
<dbReference type="InterPro" id="IPR001296">
    <property type="entry name" value="Glyco_trans_1"/>
</dbReference>
<dbReference type="Gene3D" id="3.40.50.2000">
    <property type="entry name" value="Glycogen Phosphorylase B"/>
    <property type="match status" value="2"/>
</dbReference>
<dbReference type="PANTHER" id="PTHR46401:SF2">
    <property type="entry name" value="GLYCOSYLTRANSFERASE WBBK-RELATED"/>
    <property type="match status" value="1"/>
</dbReference>
<evidence type="ECO:0000313" key="3">
    <source>
        <dbReference type="EMBL" id="MDQ9171436.1"/>
    </source>
</evidence>
<evidence type="ECO:0000313" key="4">
    <source>
        <dbReference type="Proteomes" id="UP001225596"/>
    </source>
</evidence>
<organism evidence="3 4">
    <name type="scientific">Keguizhuia sedimenti</name>
    <dbReference type="NCBI Taxonomy" id="3064264"/>
    <lineage>
        <taxon>Bacteria</taxon>
        <taxon>Pseudomonadati</taxon>
        <taxon>Pseudomonadota</taxon>
        <taxon>Betaproteobacteria</taxon>
        <taxon>Burkholderiales</taxon>
        <taxon>Oxalobacteraceae</taxon>
        <taxon>Keguizhuia</taxon>
    </lineage>
</organism>
<dbReference type="RefSeq" id="WP_338437373.1">
    <property type="nucleotide sequence ID" value="NZ_JAUYVH010000009.1"/>
</dbReference>
<dbReference type="Proteomes" id="UP001225596">
    <property type="component" value="Unassembled WGS sequence"/>
</dbReference>
<gene>
    <name evidence="3" type="primary">senB</name>
    <name evidence="3" type="ORF">Q8A64_13560</name>
</gene>
<evidence type="ECO:0000259" key="2">
    <source>
        <dbReference type="Pfam" id="PF00534"/>
    </source>
</evidence>
<dbReference type="CDD" id="cd03801">
    <property type="entry name" value="GT4_PimA-like"/>
    <property type="match status" value="1"/>
</dbReference>
<accession>A0ABU1BSQ4</accession>
<dbReference type="SUPFAM" id="SSF53756">
    <property type="entry name" value="UDP-Glycosyltransferase/glycogen phosphorylase"/>
    <property type="match status" value="1"/>
</dbReference>
<sequence length="322" mass="35416">MSKRHIIIISPASAKANNGNWRTALRWKRFLQPAYRVSISSGEIALPADAMIALHARRSAPAIAAFSQAFPAKPLIVVLTGTDLYRDIHSDPDAQRSLRLASRLVVLQAAGLEELPSAMREKTTVIYQSATPLKAVAPANNKRNFTVSMIGHLRDEKDPLTFMRAAERAHYPMLRFIHIGGALDTGLEQEAHFLQARHARYKWLGNLAHGETRRKLKHSDLTVIASRMEGGANVIAEAITSGVPVLASNISGNRGMLGEDYPGYFPVGDSQALAALIDRAATDAEFRLLLWRQCAARAPLFSVEREKTALLQLMDNALKPKD</sequence>
<reference evidence="3 4" key="1">
    <citation type="submission" date="2023-08" db="EMBL/GenBank/DDBJ databases">
        <title>Oxalobacteraceae gen .nov., isolated from river sludge outside the plant.</title>
        <authorList>
            <person name="Zhao S.Y."/>
        </authorList>
    </citation>
    <scope>NUCLEOTIDE SEQUENCE [LARGE SCALE GENOMIC DNA]</scope>
    <source>
        <strain evidence="3 4">R-40</strain>
    </source>
</reference>
<dbReference type="Pfam" id="PF00534">
    <property type="entry name" value="Glycos_transf_1"/>
    <property type="match status" value="1"/>
</dbReference>
<dbReference type="InterPro" id="IPR027627">
    <property type="entry name" value="Glycosyltransferase_put"/>
</dbReference>
<protein>
    <submittedName>
        <fullName evidence="3">Selenoneine biosynthesis selenosugar synthase SenB</fullName>
    </submittedName>
</protein>
<name>A0ABU1BSQ4_9BURK</name>
<evidence type="ECO:0000256" key="1">
    <source>
        <dbReference type="ARBA" id="ARBA00022679"/>
    </source>
</evidence>
<dbReference type="EMBL" id="JAUYVH010000009">
    <property type="protein sequence ID" value="MDQ9171436.1"/>
    <property type="molecule type" value="Genomic_DNA"/>
</dbReference>
<proteinExistence type="predicted"/>
<keyword evidence="4" id="KW-1185">Reference proteome</keyword>